<dbReference type="PANTHER" id="PTHR43000">
    <property type="entry name" value="DTDP-D-GLUCOSE 4,6-DEHYDRATASE-RELATED"/>
    <property type="match status" value="1"/>
</dbReference>
<feature type="domain" description="NAD-dependent epimerase/dehydratase" evidence="2">
    <location>
        <begin position="3"/>
        <end position="238"/>
    </location>
</feature>
<sequence>MKVLVTGGAGFIGSHIVDQLIAAGHEVAVVDSLWAEGGGKESNLNPNARFYRADITDETSLARIFDEVRPEAVSHQAAQHSVAVSTKNPQLDARVNVIGLLNVLSNSARVEVKKVVFASSGATYGTPTRLPIDEDTPQRPESPYGITKMVAEHYLRYWQESQGLNYTALRYGNVYGPRQDPNGEAGVIAIFAKRFLTHQPVRIDWDGEQRKDYVFVEDVARANVLALSRGDNDIFCIGSGAPTSVNEIYEVLANLTGYKPEITRAPKRPGDIYLSYFNSSKAERLLGWKPSVTFAEGVKTTVEYFKSRG</sequence>
<gene>
    <name evidence="3" type="ORF">KSF_044550</name>
</gene>
<dbReference type="InterPro" id="IPR036291">
    <property type="entry name" value="NAD(P)-bd_dom_sf"/>
</dbReference>
<dbReference type="Pfam" id="PF01370">
    <property type="entry name" value="Epimerase"/>
    <property type="match status" value="1"/>
</dbReference>
<dbReference type="SUPFAM" id="SSF51735">
    <property type="entry name" value="NAD(P)-binding Rossmann-fold domains"/>
    <property type="match status" value="1"/>
</dbReference>
<accession>A0A8J3INX1</accession>
<dbReference type="AlphaFoldDB" id="A0A8J3INX1"/>
<comment type="similarity">
    <text evidence="1">Belongs to the NAD(P)-dependent epimerase/dehydratase family.</text>
</comment>
<reference evidence="3" key="1">
    <citation type="submission" date="2020-10" db="EMBL/GenBank/DDBJ databases">
        <title>Taxonomic study of unclassified bacteria belonging to the class Ktedonobacteria.</title>
        <authorList>
            <person name="Yabe S."/>
            <person name="Wang C.M."/>
            <person name="Zheng Y."/>
            <person name="Sakai Y."/>
            <person name="Cavaletti L."/>
            <person name="Monciardini P."/>
            <person name="Donadio S."/>
        </authorList>
    </citation>
    <scope>NUCLEOTIDE SEQUENCE</scope>
    <source>
        <strain evidence="3">ID150040</strain>
    </source>
</reference>
<dbReference type="InterPro" id="IPR001509">
    <property type="entry name" value="Epimerase_deHydtase"/>
</dbReference>
<keyword evidence="4" id="KW-1185">Reference proteome</keyword>
<protein>
    <submittedName>
        <fullName evidence="3">UDP-glucose 4-epimerase</fullName>
    </submittedName>
</protein>
<evidence type="ECO:0000256" key="1">
    <source>
        <dbReference type="ARBA" id="ARBA00007637"/>
    </source>
</evidence>
<evidence type="ECO:0000313" key="4">
    <source>
        <dbReference type="Proteomes" id="UP000597444"/>
    </source>
</evidence>
<name>A0A8J3INX1_9CHLR</name>
<dbReference type="Gene3D" id="3.40.50.720">
    <property type="entry name" value="NAD(P)-binding Rossmann-like Domain"/>
    <property type="match status" value="1"/>
</dbReference>
<dbReference type="EMBL" id="BNJK01000001">
    <property type="protein sequence ID" value="GHO94407.1"/>
    <property type="molecule type" value="Genomic_DNA"/>
</dbReference>
<proteinExistence type="inferred from homology"/>
<comment type="caution">
    <text evidence="3">The sequence shown here is derived from an EMBL/GenBank/DDBJ whole genome shotgun (WGS) entry which is preliminary data.</text>
</comment>
<organism evidence="3 4">
    <name type="scientific">Reticulibacter mediterranei</name>
    <dbReference type="NCBI Taxonomy" id="2778369"/>
    <lineage>
        <taxon>Bacteria</taxon>
        <taxon>Bacillati</taxon>
        <taxon>Chloroflexota</taxon>
        <taxon>Ktedonobacteria</taxon>
        <taxon>Ktedonobacterales</taxon>
        <taxon>Reticulibacteraceae</taxon>
        <taxon>Reticulibacter</taxon>
    </lineage>
</organism>
<evidence type="ECO:0000313" key="3">
    <source>
        <dbReference type="EMBL" id="GHO94407.1"/>
    </source>
</evidence>
<dbReference type="Proteomes" id="UP000597444">
    <property type="component" value="Unassembled WGS sequence"/>
</dbReference>
<dbReference type="Gene3D" id="3.90.25.10">
    <property type="entry name" value="UDP-galactose 4-epimerase, domain 1"/>
    <property type="match status" value="1"/>
</dbReference>
<evidence type="ECO:0000259" key="2">
    <source>
        <dbReference type="Pfam" id="PF01370"/>
    </source>
</evidence>
<dbReference type="RefSeq" id="WP_220205149.1">
    <property type="nucleotide sequence ID" value="NZ_BNJK01000001.1"/>
</dbReference>